<evidence type="ECO:0000313" key="6">
    <source>
        <dbReference type="EMBL" id="POM66715.1"/>
    </source>
</evidence>
<evidence type="ECO:0000256" key="4">
    <source>
        <dbReference type="ARBA" id="ARBA00023212"/>
    </source>
</evidence>
<dbReference type="GO" id="GO:0060271">
    <property type="term" value="P:cilium assembly"/>
    <property type="evidence" value="ECO:0007669"/>
    <property type="project" value="TreeGrafter"/>
</dbReference>
<dbReference type="PANTHER" id="PTHR12968">
    <property type="entry name" value="B9 DOMAIN-CONTAINING"/>
    <property type="match status" value="1"/>
</dbReference>
<proteinExistence type="predicted"/>
<dbReference type="Pfam" id="PF07162">
    <property type="entry name" value="B9-C2"/>
    <property type="match status" value="1"/>
</dbReference>
<organism evidence="6 7">
    <name type="scientific">Phytophthora palmivora</name>
    <dbReference type="NCBI Taxonomy" id="4796"/>
    <lineage>
        <taxon>Eukaryota</taxon>
        <taxon>Sar</taxon>
        <taxon>Stramenopiles</taxon>
        <taxon>Oomycota</taxon>
        <taxon>Peronosporomycetes</taxon>
        <taxon>Peronosporales</taxon>
        <taxon>Peronosporaceae</taxon>
        <taxon>Phytophthora</taxon>
    </lineage>
</organism>
<comment type="subcellular location">
    <subcellularLocation>
        <location evidence="1">Cytoplasm</location>
        <location evidence="1">Cytoskeleton</location>
        <location evidence="1">Cilium basal body</location>
    </subcellularLocation>
</comment>
<dbReference type="PANTHER" id="PTHR12968:SF4">
    <property type="entry name" value="TECTONIC-LIKE COMPLEX MEMBER MKS1"/>
    <property type="match status" value="1"/>
</dbReference>
<keyword evidence="3" id="KW-0970">Cilium biogenesis/degradation</keyword>
<evidence type="ECO:0000313" key="7">
    <source>
        <dbReference type="Proteomes" id="UP000237271"/>
    </source>
</evidence>
<dbReference type="EMBL" id="NCKW01009547">
    <property type="protein sequence ID" value="POM66715.1"/>
    <property type="molecule type" value="Genomic_DNA"/>
</dbReference>
<sequence length="489" mass="55340">MPLTHYYHVHDPMENLLISVTLRKGSTTHLIPPDLIRRPRDKRSESSWTSNQHRAWLRANREDKFRAMHIVALVEGVERVLCSLRFYKETGLFCATPGFSAPIVEPENDPDLLIKGPKLTTYHVSTPSGALYEYVLDNAHDLLPLASAEDQKLSRDIRLQEEKRDIAVVTRWQHVNKNPKFSDPRTIGSNNMQRKMMLSIEVVAVDDPKTTDPIFVEYELELPGRAGYPQWTLQPGNVTRKHCRTPLSLPRRSLYPDCFSSAAFGCHQHFNLKLAQTEASEVVLQSNKECDFANIVASPVLHLSVYSRDTWRRKRILGYGEISLRESSGFYDFEVPIRKPITAIRDQMEELFLGIDESGDDDDSSGDRSRYREVNMDDSPISTMITCRLGQKSESTGSTVRVRCNIVDLQASKHENGANTTKLTSSVIPTSTPNTRVVKRSVQEILQSVKLEKRLASITDPHIQAALRSMPRNEVASTTESLIDKSALV</sequence>
<dbReference type="GO" id="GO:0036038">
    <property type="term" value="C:MKS complex"/>
    <property type="evidence" value="ECO:0007669"/>
    <property type="project" value="TreeGrafter"/>
</dbReference>
<dbReference type="OrthoDB" id="10263520at2759"/>
<gene>
    <name evidence="6" type="ORF">PHPALM_17380</name>
</gene>
<accession>A0A2P4XMD2</accession>
<evidence type="ECO:0000256" key="1">
    <source>
        <dbReference type="ARBA" id="ARBA00004120"/>
    </source>
</evidence>
<comment type="caution">
    <text evidence="6">The sequence shown here is derived from an EMBL/GenBank/DDBJ whole genome shotgun (WGS) entry which is preliminary data.</text>
</comment>
<dbReference type="Proteomes" id="UP000237271">
    <property type="component" value="Unassembled WGS sequence"/>
</dbReference>
<keyword evidence="2" id="KW-0963">Cytoplasm</keyword>
<evidence type="ECO:0000256" key="3">
    <source>
        <dbReference type="ARBA" id="ARBA00022794"/>
    </source>
</evidence>
<protein>
    <submittedName>
        <fullName evidence="6">Meckel syndrome type 1 protein</fullName>
    </submittedName>
</protein>
<keyword evidence="7" id="KW-1185">Reference proteome</keyword>
<dbReference type="AlphaFoldDB" id="A0A2P4XMD2"/>
<keyword evidence="4" id="KW-0206">Cytoskeleton</keyword>
<dbReference type="InterPro" id="IPR010796">
    <property type="entry name" value="C2_B9-type_dom"/>
</dbReference>
<name>A0A2P4XMD2_9STRA</name>
<evidence type="ECO:0000256" key="5">
    <source>
        <dbReference type="ARBA" id="ARBA00023273"/>
    </source>
</evidence>
<keyword evidence="5" id="KW-0966">Cell projection</keyword>
<reference evidence="6 7" key="1">
    <citation type="journal article" date="2017" name="Genome Biol. Evol.">
        <title>Phytophthora megakarya and P. palmivora, closely related causal agents of cacao black pod rot, underwent increases in genome sizes and gene numbers by different mechanisms.</title>
        <authorList>
            <person name="Ali S.S."/>
            <person name="Shao J."/>
            <person name="Lary D.J."/>
            <person name="Kronmiller B."/>
            <person name="Shen D."/>
            <person name="Strem M.D."/>
            <person name="Amoako-Attah I."/>
            <person name="Akrofi A.Y."/>
            <person name="Begoude B.A."/>
            <person name="Ten Hoopen G.M."/>
            <person name="Coulibaly K."/>
            <person name="Kebe B.I."/>
            <person name="Melnick R.L."/>
            <person name="Guiltinan M.J."/>
            <person name="Tyler B.M."/>
            <person name="Meinhardt L.W."/>
            <person name="Bailey B.A."/>
        </authorList>
    </citation>
    <scope>NUCLEOTIDE SEQUENCE [LARGE SCALE GENOMIC DNA]</scope>
    <source>
        <strain evidence="7">sbr112.9</strain>
    </source>
</reference>
<evidence type="ECO:0000256" key="2">
    <source>
        <dbReference type="ARBA" id="ARBA00022490"/>
    </source>
</evidence>